<evidence type="ECO:0000256" key="6">
    <source>
        <dbReference type="ARBA" id="ARBA00023136"/>
    </source>
</evidence>
<evidence type="ECO:0000313" key="9">
    <source>
        <dbReference type="EMBL" id="MEP1061606.1"/>
    </source>
</evidence>
<feature type="transmembrane region" description="Helical" evidence="7">
    <location>
        <begin position="175"/>
        <end position="193"/>
    </location>
</feature>
<keyword evidence="4 7" id="KW-0812">Transmembrane</keyword>
<protein>
    <submittedName>
        <fullName evidence="9">DMT family transporter</fullName>
    </submittedName>
</protein>
<comment type="caution">
    <text evidence="9">The sequence shown here is derived from an EMBL/GenBank/DDBJ whole genome shotgun (WGS) entry which is preliminary data.</text>
</comment>
<feature type="domain" description="EamA" evidence="8">
    <location>
        <begin position="145"/>
        <end position="277"/>
    </location>
</feature>
<dbReference type="InterPro" id="IPR037185">
    <property type="entry name" value="EmrE-like"/>
</dbReference>
<keyword evidence="6 7" id="KW-0472">Membrane</keyword>
<gene>
    <name evidence="9" type="ORF">NDI38_24715</name>
</gene>
<dbReference type="PANTHER" id="PTHR42920:SF5">
    <property type="entry name" value="EAMA DOMAIN-CONTAINING PROTEIN"/>
    <property type="match status" value="1"/>
</dbReference>
<keyword evidence="5 7" id="KW-1133">Transmembrane helix</keyword>
<sequence length="312" mass="33095">MSLTNTKNLHTRGILLLLVITLIWGTTFPVIKQIMVSVSPMALVAVRFLLAALVFTPWLRQVNLPLLRDGVLLGIAYLASFVTLTVGMGTISADRAAFVLSLNIILVPLFGLFLGQRLQAIAVVAAVVAIAGIGIMSWEGGGLSLGDLWVLGSAVSYAVYILLLETATPKHPPLALTAIQLAVVAEASVLWAAPEIMAQLPAIAAHWGQLMYLGLVVTATTTIAQAIAQRWVSAHETALIYTLEPVFAAVFSFWLLGEQLSGRGLAGAGLILAAMVLSQSQPFITQWLGGAARSEALEEVTEDAKQHSEAPL</sequence>
<comment type="similarity">
    <text evidence="2">Belongs to the EamA transporter family.</text>
</comment>
<dbReference type="InterPro" id="IPR051258">
    <property type="entry name" value="Diverse_Substrate_Transporter"/>
</dbReference>
<dbReference type="RefSeq" id="WP_190446588.1">
    <property type="nucleotide sequence ID" value="NZ_JAMPLM010000039.1"/>
</dbReference>
<feature type="transmembrane region" description="Helical" evidence="7">
    <location>
        <begin position="205"/>
        <end position="226"/>
    </location>
</feature>
<evidence type="ECO:0000256" key="5">
    <source>
        <dbReference type="ARBA" id="ARBA00022989"/>
    </source>
</evidence>
<evidence type="ECO:0000256" key="7">
    <source>
        <dbReference type="SAM" id="Phobius"/>
    </source>
</evidence>
<name>A0ABV0KRH1_9CYAN</name>
<reference evidence="9 10" key="1">
    <citation type="submission" date="2022-04" db="EMBL/GenBank/DDBJ databases">
        <title>Positive selection, recombination, and allopatry shape intraspecific diversity of widespread and dominant cyanobacteria.</title>
        <authorList>
            <person name="Wei J."/>
            <person name="Shu W."/>
            <person name="Hu C."/>
        </authorList>
    </citation>
    <scope>NUCLEOTIDE SEQUENCE [LARGE SCALE GENOMIC DNA]</scope>
    <source>
        <strain evidence="9 10">AS-A4</strain>
    </source>
</reference>
<feature type="transmembrane region" description="Helical" evidence="7">
    <location>
        <begin position="97"/>
        <end position="114"/>
    </location>
</feature>
<feature type="transmembrane region" description="Helical" evidence="7">
    <location>
        <begin position="37"/>
        <end position="59"/>
    </location>
</feature>
<proteinExistence type="inferred from homology"/>
<organism evidence="9 10">
    <name type="scientific">Stenomitos frigidus AS-A4</name>
    <dbReference type="NCBI Taxonomy" id="2933935"/>
    <lineage>
        <taxon>Bacteria</taxon>
        <taxon>Bacillati</taxon>
        <taxon>Cyanobacteriota</taxon>
        <taxon>Cyanophyceae</taxon>
        <taxon>Leptolyngbyales</taxon>
        <taxon>Leptolyngbyaceae</taxon>
        <taxon>Stenomitos</taxon>
    </lineage>
</organism>
<feature type="transmembrane region" description="Helical" evidence="7">
    <location>
        <begin position="238"/>
        <end position="256"/>
    </location>
</feature>
<evidence type="ECO:0000256" key="4">
    <source>
        <dbReference type="ARBA" id="ARBA00022692"/>
    </source>
</evidence>
<feature type="transmembrane region" description="Helical" evidence="7">
    <location>
        <begin position="144"/>
        <end position="163"/>
    </location>
</feature>
<dbReference type="Proteomes" id="UP001476950">
    <property type="component" value="Unassembled WGS sequence"/>
</dbReference>
<dbReference type="EMBL" id="JAMPLM010000039">
    <property type="protein sequence ID" value="MEP1061606.1"/>
    <property type="molecule type" value="Genomic_DNA"/>
</dbReference>
<feature type="transmembrane region" description="Helical" evidence="7">
    <location>
        <begin position="71"/>
        <end position="91"/>
    </location>
</feature>
<dbReference type="SUPFAM" id="SSF103481">
    <property type="entry name" value="Multidrug resistance efflux transporter EmrE"/>
    <property type="match status" value="2"/>
</dbReference>
<feature type="transmembrane region" description="Helical" evidence="7">
    <location>
        <begin position="121"/>
        <end position="138"/>
    </location>
</feature>
<dbReference type="Pfam" id="PF00892">
    <property type="entry name" value="EamA"/>
    <property type="match status" value="2"/>
</dbReference>
<feature type="domain" description="EamA" evidence="8">
    <location>
        <begin position="12"/>
        <end position="137"/>
    </location>
</feature>
<evidence type="ECO:0000313" key="10">
    <source>
        <dbReference type="Proteomes" id="UP001476950"/>
    </source>
</evidence>
<comment type="subcellular location">
    <subcellularLocation>
        <location evidence="1">Cell membrane</location>
        <topology evidence="1">Multi-pass membrane protein</topology>
    </subcellularLocation>
</comment>
<accession>A0ABV0KRH1</accession>
<evidence type="ECO:0000256" key="2">
    <source>
        <dbReference type="ARBA" id="ARBA00007362"/>
    </source>
</evidence>
<keyword evidence="3" id="KW-1003">Cell membrane</keyword>
<evidence type="ECO:0000256" key="1">
    <source>
        <dbReference type="ARBA" id="ARBA00004651"/>
    </source>
</evidence>
<feature type="transmembrane region" description="Helical" evidence="7">
    <location>
        <begin position="12"/>
        <end position="31"/>
    </location>
</feature>
<keyword evidence="10" id="KW-1185">Reference proteome</keyword>
<dbReference type="InterPro" id="IPR000620">
    <property type="entry name" value="EamA_dom"/>
</dbReference>
<evidence type="ECO:0000259" key="8">
    <source>
        <dbReference type="Pfam" id="PF00892"/>
    </source>
</evidence>
<dbReference type="PANTHER" id="PTHR42920">
    <property type="entry name" value="OS03G0707200 PROTEIN-RELATED"/>
    <property type="match status" value="1"/>
</dbReference>
<evidence type="ECO:0000256" key="3">
    <source>
        <dbReference type="ARBA" id="ARBA00022475"/>
    </source>
</evidence>